<comment type="caution">
    <text evidence="2">The sequence shown here is derived from an EMBL/GenBank/DDBJ whole genome shotgun (WGS) entry which is preliminary data.</text>
</comment>
<reference evidence="2" key="1">
    <citation type="submission" date="2020-08" db="EMBL/GenBank/DDBJ databases">
        <title>Multicomponent nature underlies the extraordinary mechanical properties of spider dragline silk.</title>
        <authorList>
            <person name="Kono N."/>
            <person name="Nakamura H."/>
            <person name="Mori M."/>
            <person name="Yoshida Y."/>
            <person name="Ohtoshi R."/>
            <person name="Malay A.D."/>
            <person name="Moran D.A.P."/>
            <person name="Tomita M."/>
            <person name="Numata K."/>
            <person name="Arakawa K."/>
        </authorList>
    </citation>
    <scope>NUCLEOTIDE SEQUENCE</scope>
</reference>
<accession>A0A8X6U8M5</accession>
<feature type="region of interest" description="Disordered" evidence="1">
    <location>
        <begin position="19"/>
        <end position="108"/>
    </location>
</feature>
<evidence type="ECO:0000256" key="1">
    <source>
        <dbReference type="SAM" id="MobiDB-lite"/>
    </source>
</evidence>
<protein>
    <submittedName>
        <fullName evidence="2">Uncharacterized protein</fullName>
    </submittedName>
</protein>
<dbReference type="AlphaFoldDB" id="A0A8X6U8M5"/>
<sequence>MWRIPKRSSEIPVALCGSSAEKKEKRSGLLVAPGQKRGTREQADSSRTVAPGHEQQTLPPLPPPIPPRINGGDPRGNRPTHSPAARLWSREPKASPLQKPYAKTSRHF</sequence>
<evidence type="ECO:0000313" key="2">
    <source>
        <dbReference type="EMBL" id="GFT92493.1"/>
    </source>
</evidence>
<gene>
    <name evidence="2" type="ORF">NPIL_526101</name>
</gene>
<evidence type="ECO:0000313" key="3">
    <source>
        <dbReference type="Proteomes" id="UP000887013"/>
    </source>
</evidence>
<dbReference type="EMBL" id="BMAW01121092">
    <property type="protein sequence ID" value="GFT92493.1"/>
    <property type="molecule type" value="Genomic_DNA"/>
</dbReference>
<name>A0A8X6U8M5_NEPPI</name>
<organism evidence="2 3">
    <name type="scientific">Nephila pilipes</name>
    <name type="common">Giant wood spider</name>
    <name type="synonym">Nephila maculata</name>
    <dbReference type="NCBI Taxonomy" id="299642"/>
    <lineage>
        <taxon>Eukaryota</taxon>
        <taxon>Metazoa</taxon>
        <taxon>Ecdysozoa</taxon>
        <taxon>Arthropoda</taxon>
        <taxon>Chelicerata</taxon>
        <taxon>Arachnida</taxon>
        <taxon>Araneae</taxon>
        <taxon>Araneomorphae</taxon>
        <taxon>Entelegynae</taxon>
        <taxon>Araneoidea</taxon>
        <taxon>Nephilidae</taxon>
        <taxon>Nephila</taxon>
    </lineage>
</organism>
<dbReference type="Proteomes" id="UP000887013">
    <property type="component" value="Unassembled WGS sequence"/>
</dbReference>
<keyword evidence="3" id="KW-1185">Reference proteome</keyword>
<proteinExistence type="predicted"/>